<name>A0A0D8XFG1_DICVI</name>
<keyword evidence="1" id="KW-0677">Repeat</keyword>
<dbReference type="EMBL" id="KN716661">
    <property type="protein sequence ID" value="KJH42472.1"/>
    <property type="molecule type" value="Genomic_DNA"/>
</dbReference>
<evidence type="ECO:0000313" key="5">
    <source>
        <dbReference type="EMBL" id="KJH42472.1"/>
    </source>
</evidence>
<reference evidence="5 6" key="1">
    <citation type="submission" date="2013-11" db="EMBL/GenBank/DDBJ databases">
        <title>Draft genome of the bovine lungworm Dictyocaulus viviparus.</title>
        <authorList>
            <person name="Mitreva M."/>
        </authorList>
    </citation>
    <scope>NUCLEOTIDE SEQUENCE [LARGE SCALE GENOMIC DNA]</scope>
    <source>
        <strain evidence="5 6">HannoverDv2000</strain>
    </source>
</reference>
<accession>A0A0D8XFG1</accession>
<dbReference type="Pfam" id="PF16669">
    <property type="entry name" value="TTC5_OB"/>
    <property type="match status" value="1"/>
</dbReference>
<dbReference type="InterPro" id="IPR011990">
    <property type="entry name" value="TPR-like_helical_dom_sf"/>
</dbReference>
<evidence type="ECO:0000259" key="4">
    <source>
        <dbReference type="Pfam" id="PF16669"/>
    </source>
</evidence>
<dbReference type="AlphaFoldDB" id="A0A0D8XFG1"/>
<dbReference type="SMART" id="SM00028">
    <property type="entry name" value="TPR"/>
    <property type="match status" value="2"/>
</dbReference>
<dbReference type="InterPro" id="IPR038645">
    <property type="entry name" value="TTC5_OB_sf"/>
</dbReference>
<gene>
    <name evidence="5" type="ORF">DICVIV_11530</name>
</gene>
<reference evidence="6" key="2">
    <citation type="journal article" date="2016" name="Sci. Rep.">
        <title>Dictyocaulus viviparus genome, variome and transcriptome elucidate lungworm biology and support future intervention.</title>
        <authorList>
            <person name="McNulty S.N."/>
            <person name="Strube C."/>
            <person name="Rosa B.A."/>
            <person name="Martin J.C."/>
            <person name="Tyagi R."/>
            <person name="Choi Y.J."/>
            <person name="Wang Q."/>
            <person name="Hallsworth Pepin K."/>
            <person name="Zhang X."/>
            <person name="Ozersky P."/>
            <person name="Wilson R.K."/>
            <person name="Sternberg P.W."/>
            <person name="Gasser R.B."/>
            <person name="Mitreva M."/>
        </authorList>
    </citation>
    <scope>NUCLEOTIDE SEQUENCE [LARGE SCALE GENOMIC DNA]</scope>
    <source>
        <strain evidence="6">HannoverDv2000</strain>
    </source>
</reference>
<dbReference type="SUPFAM" id="SSF48452">
    <property type="entry name" value="TPR-like"/>
    <property type="match status" value="1"/>
</dbReference>
<organism evidence="5 6">
    <name type="scientific">Dictyocaulus viviparus</name>
    <name type="common">Bovine lungworm</name>
    <dbReference type="NCBI Taxonomy" id="29172"/>
    <lineage>
        <taxon>Eukaryota</taxon>
        <taxon>Metazoa</taxon>
        <taxon>Ecdysozoa</taxon>
        <taxon>Nematoda</taxon>
        <taxon>Chromadorea</taxon>
        <taxon>Rhabditida</taxon>
        <taxon>Rhabditina</taxon>
        <taxon>Rhabditomorpha</taxon>
        <taxon>Strongyloidea</taxon>
        <taxon>Metastrongylidae</taxon>
        <taxon>Dictyocaulus</taxon>
    </lineage>
</organism>
<evidence type="ECO:0000256" key="1">
    <source>
        <dbReference type="ARBA" id="ARBA00022737"/>
    </source>
</evidence>
<protein>
    <submittedName>
        <fullName evidence="5">Tetratricopeptide repeat protein</fullName>
    </submittedName>
</protein>
<dbReference type="Gene3D" id="1.25.40.10">
    <property type="entry name" value="Tetratricopeptide repeat domain"/>
    <property type="match status" value="1"/>
</dbReference>
<dbReference type="InterPro" id="IPR019734">
    <property type="entry name" value="TPR_rpt"/>
</dbReference>
<sequence length="419" mass="46720">MEVFESKIEELVDLRDGFFEKYPNGTEADRVKAVRDKALLLLEDVPLSEFPRSAERYLQCGRILNACVAYDPRCEEFLSKAVKLDPDALAWLELGICLSKKPDVQFAIECVECSLELERSSRALHTLSMLLRAKMMKIVDHLERSTLQKRSSELAFEAVKLDPQSGTAHSCLGNSLFLEFFNEGQSNPNLMKQACDEYRLALQCGKEYRNADLHLNAGAAFRYEENYSEALFHFQQAVKYDPNNVIGSHERLTSLRQFLSNVYLGIQTTGNLRSKRITEFKSSLSNCSSSMSPFSGLNIIQTFKRLKDGSNKGNVIVGKIVASVTHEDIVPVTSVLMDVEGDCLALCVYNCASSLTFSIADTVAVADPFMIKVKDLQLPNHSNVSFSSIRVPTPSKISRNGCLPKPKQLAPSHLKISAL</sequence>
<dbReference type="Proteomes" id="UP000053766">
    <property type="component" value="Unassembled WGS sequence"/>
</dbReference>
<dbReference type="InterPro" id="IPR032076">
    <property type="entry name" value="TTC5_OB"/>
</dbReference>
<dbReference type="Gene3D" id="2.40.50.550">
    <property type="match status" value="1"/>
</dbReference>
<evidence type="ECO:0000256" key="2">
    <source>
        <dbReference type="ARBA" id="ARBA00022803"/>
    </source>
</evidence>
<dbReference type="InterPro" id="IPR013105">
    <property type="entry name" value="TPR_2"/>
</dbReference>
<dbReference type="STRING" id="29172.A0A0D8XFG1"/>
<evidence type="ECO:0000256" key="3">
    <source>
        <dbReference type="PROSITE-ProRule" id="PRU00339"/>
    </source>
</evidence>
<dbReference type="Pfam" id="PF07719">
    <property type="entry name" value="TPR_2"/>
    <property type="match status" value="1"/>
</dbReference>
<dbReference type="PROSITE" id="PS50293">
    <property type="entry name" value="TPR_REGION"/>
    <property type="match status" value="1"/>
</dbReference>
<feature type="domain" description="Tetratricopeptide repeat protein 5 OB fold" evidence="4">
    <location>
        <begin position="302"/>
        <end position="412"/>
    </location>
</feature>
<dbReference type="PROSITE" id="PS50005">
    <property type="entry name" value="TPR"/>
    <property type="match status" value="1"/>
</dbReference>
<dbReference type="OrthoDB" id="423589at2759"/>
<keyword evidence="2 3" id="KW-0802">TPR repeat</keyword>
<evidence type="ECO:0000313" key="6">
    <source>
        <dbReference type="Proteomes" id="UP000053766"/>
    </source>
</evidence>
<proteinExistence type="predicted"/>
<feature type="repeat" description="TPR" evidence="3">
    <location>
        <begin position="211"/>
        <end position="244"/>
    </location>
</feature>
<keyword evidence="6" id="KW-1185">Reference proteome</keyword>